<reference evidence="3 4" key="1">
    <citation type="journal article" date="2019" name="Sci. Rep.">
        <title>Extended insight into the Mycobacterium chelonae-abscessus complex through whole genome sequencing of Mycobacterium salmoniphilum outbreak and Mycobacterium salmoniphilum-like strains.</title>
        <authorList>
            <person name="Behra P.R.K."/>
            <person name="Das S."/>
            <person name="Pettersson B.M.F."/>
            <person name="Shirreff L."/>
            <person name="DuCote T."/>
            <person name="Jacobsson K.G."/>
            <person name="Ennis D.G."/>
            <person name="Kirsebom L.A."/>
        </authorList>
    </citation>
    <scope>NUCLEOTIDE SEQUENCE [LARGE SCALE GENOMIC DNA]</scope>
    <source>
        <strain evidence="3 4">CCUG 63697</strain>
    </source>
</reference>
<proteinExistence type="predicted"/>
<feature type="transmembrane region" description="Helical" evidence="2">
    <location>
        <begin position="32"/>
        <end position="56"/>
    </location>
</feature>
<evidence type="ECO:0000256" key="2">
    <source>
        <dbReference type="SAM" id="Phobius"/>
    </source>
</evidence>
<feature type="region of interest" description="Disordered" evidence="1">
    <location>
        <begin position="1"/>
        <end position="26"/>
    </location>
</feature>
<organism evidence="3 4">
    <name type="scientific">Mycobacteroides franklinii</name>
    <dbReference type="NCBI Taxonomy" id="948102"/>
    <lineage>
        <taxon>Bacteria</taxon>
        <taxon>Bacillati</taxon>
        <taxon>Actinomycetota</taxon>
        <taxon>Actinomycetes</taxon>
        <taxon>Mycobacteriales</taxon>
        <taxon>Mycobacteriaceae</taxon>
        <taxon>Mycobacteroides</taxon>
    </lineage>
</organism>
<comment type="caution">
    <text evidence="3">The sequence shown here is derived from an EMBL/GenBank/DDBJ whole genome shotgun (WGS) entry which is preliminary data.</text>
</comment>
<evidence type="ECO:0000256" key="1">
    <source>
        <dbReference type="SAM" id="MobiDB-lite"/>
    </source>
</evidence>
<sequence length="144" mass="15197">MGRLRMQRRRGAWPWRNRNRQTRGLSRGRRALPVRVGGIVAVTIAALITVSVSTAVSVAPPIATMVTVPVSVAAPVPVAATAWLATIRPAPLEHHGRSVPVLTVVMGMRTYGQAGAEGGGQDTGSACGHRRDGQHLADIAGLLW</sequence>
<dbReference type="EMBL" id="PECC01000030">
    <property type="protein sequence ID" value="TDZ47489.1"/>
    <property type="molecule type" value="Genomic_DNA"/>
</dbReference>
<gene>
    <name evidence="3" type="ORF">CCUG63697_04543</name>
</gene>
<protein>
    <submittedName>
        <fullName evidence="3">Uncharacterized protein</fullName>
    </submittedName>
</protein>
<name>A0A4R8R091_9MYCO</name>
<accession>A0A4R8R091</accession>
<evidence type="ECO:0000313" key="3">
    <source>
        <dbReference type="EMBL" id="TDZ47489.1"/>
    </source>
</evidence>
<keyword evidence="2" id="KW-0472">Membrane</keyword>
<evidence type="ECO:0000313" key="4">
    <source>
        <dbReference type="Proteomes" id="UP000295165"/>
    </source>
</evidence>
<keyword evidence="2" id="KW-1133">Transmembrane helix</keyword>
<keyword evidence="4" id="KW-1185">Reference proteome</keyword>
<keyword evidence="2" id="KW-0812">Transmembrane</keyword>
<dbReference type="Proteomes" id="UP000295165">
    <property type="component" value="Unassembled WGS sequence"/>
</dbReference>
<dbReference type="AlphaFoldDB" id="A0A4R8R091"/>
<feature type="transmembrane region" description="Helical" evidence="2">
    <location>
        <begin position="62"/>
        <end position="85"/>
    </location>
</feature>